<dbReference type="InterPro" id="IPR003594">
    <property type="entry name" value="HATPase_dom"/>
</dbReference>
<dbReference type="PANTHER" id="PTHR43711:SF1">
    <property type="entry name" value="HISTIDINE KINASE 1"/>
    <property type="match status" value="1"/>
</dbReference>
<keyword evidence="12" id="KW-0175">Coiled coil</keyword>
<evidence type="ECO:0000256" key="13">
    <source>
        <dbReference type="SAM" id="Phobius"/>
    </source>
</evidence>
<organism evidence="16 17">
    <name type="scientific">Jeotgalibacillus marinus</name>
    <dbReference type="NCBI Taxonomy" id="86667"/>
    <lineage>
        <taxon>Bacteria</taxon>
        <taxon>Bacillati</taxon>
        <taxon>Bacillota</taxon>
        <taxon>Bacilli</taxon>
        <taxon>Bacillales</taxon>
        <taxon>Caryophanaceae</taxon>
        <taxon>Jeotgalibacillus</taxon>
    </lineage>
</organism>
<evidence type="ECO:0000256" key="9">
    <source>
        <dbReference type="ARBA" id="ARBA00022840"/>
    </source>
</evidence>
<keyword evidence="11 13" id="KW-0472">Membrane</keyword>
<evidence type="ECO:0000259" key="15">
    <source>
        <dbReference type="PROSITE" id="PS50885"/>
    </source>
</evidence>
<dbReference type="Gene3D" id="3.30.565.10">
    <property type="entry name" value="Histidine kinase-like ATPase, C-terminal domain"/>
    <property type="match status" value="1"/>
</dbReference>
<evidence type="ECO:0000313" key="17">
    <source>
        <dbReference type="Proteomes" id="UP001556040"/>
    </source>
</evidence>
<dbReference type="InterPro" id="IPR005467">
    <property type="entry name" value="His_kinase_dom"/>
</dbReference>
<dbReference type="InterPro" id="IPR036890">
    <property type="entry name" value="HATPase_C_sf"/>
</dbReference>
<sequence length="481" mass="55550">MRIKYLYQLLASHLGTLLIAFLILGFLFSQYVESFIYKGKVEEMTTYAEELIEGMGEDIVHGDRMLINYYKKIFTSQDVHFFIFDQQTEVTYPRLNKKSHALLRESEWEQIKRGESVVIKRGPSVVANQDPEAEVSIVAIPKMNEEDVLVGGVLLTWPITGTEEMITEIFQFLLSSAGIALVITIFLSVFLSKVHVNRIQRFRNATTQISSGNYDVKVDDTGRDEFGELADDFNEMVKQLKLSNDEIDRLEKRRRQFIADVSHELRTPLTTIKGVVEGLNNEMIAEEEKEKGLLLISKETRRLIRLVNENLDYEKIRSNQVSIQKQWIDLYEIFEVIQEHLSIQAEEKGNKIVLYMEEELMVFADYDRLMQILINIVKNSIQFTENGSISLRGKKGYKEIIIEVEDTGIGVKKEDIESIWERFYKADLSRTSDLYGKFGLGLSIVKQLVQLHQGTIHVSSKENQGTIFEIHLPDQDKGKWQ</sequence>
<feature type="domain" description="Histidine kinase" evidence="14">
    <location>
        <begin position="260"/>
        <end position="476"/>
    </location>
</feature>
<evidence type="ECO:0000259" key="14">
    <source>
        <dbReference type="PROSITE" id="PS50109"/>
    </source>
</evidence>
<proteinExistence type="predicted"/>
<keyword evidence="6" id="KW-0808">Transferase</keyword>
<evidence type="ECO:0000256" key="10">
    <source>
        <dbReference type="ARBA" id="ARBA00023012"/>
    </source>
</evidence>
<reference evidence="16 17" key="1">
    <citation type="journal article" date="1979" name="Int. J. Syst. Evol. Microbiol.">
        <title>Bacillus globisporus subsp. marinus subsp. nov.</title>
        <authorList>
            <person name="Liu H."/>
        </authorList>
    </citation>
    <scope>NUCLEOTIDE SEQUENCE [LARGE SCALE GENOMIC DNA]</scope>
    <source>
        <strain evidence="16 17">DSM 1297</strain>
    </source>
</reference>
<evidence type="ECO:0000256" key="4">
    <source>
        <dbReference type="ARBA" id="ARBA00022475"/>
    </source>
</evidence>
<feature type="coiled-coil region" evidence="12">
    <location>
        <begin position="233"/>
        <end position="260"/>
    </location>
</feature>
<dbReference type="SUPFAM" id="SSF55874">
    <property type="entry name" value="ATPase domain of HSP90 chaperone/DNA topoisomerase II/histidine kinase"/>
    <property type="match status" value="1"/>
</dbReference>
<dbReference type="SMART" id="SM00387">
    <property type="entry name" value="HATPase_c"/>
    <property type="match status" value="1"/>
</dbReference>
<feature type="domain" description="HAMP" evidence="15">
    <location>
        <begin position="193"/>
        <end position="245"/>
    </location>
</feature>
<keyword evidence="13" id="KW-1133">Transmembrane helix</keyword>
<keyword evidence="8 16" id="KW-0418">Kinase</keyword>
<keyword evidence="9" id="KW-0067">ATP-binding</keyword>
<evidence type="ECO:0000313" key="16">
    <source>
        <dbReference type="EMBL" id="MEW9502176.1"/>
    </source>
</evidence>
<accession>A0ABV3Q4X0</accession>
<comment type="subcellular location">
    <subcellularLocation>
        <location evidence="2">Cell membrane</location>
        <topology evidence="2">Multi-pass membrane protein</topology>
    </subcellularLocation>
</comment>
<keyword evidence="7" id="KW-0547">Nucleotide-binding</keyword>
<dbReference type="InterPro" id="IPR003661">
    <property type="entry name" value="HisK_dim/P_dom"/>
</dbReference>
<evidence type="ECO:0000256" key="11">
    <source>
        <dbReference type="ARBA" id="ARBA00023136"/>
    </source>
</evidence>
<evidence type="ECO:0000256" key="8">
    <source>
        <dbReference type="ARBA" id="ARBA00022777"/>
    </source>
</evidence>
<dbReference type="InterPro" id="IPR050736">
    <property type="entry name" value="Sensor_HK_Regulatory"/>
</dbReference>
<evidence type="ECO:0000256" key="7">
    <source>
        <dbReference type="ARBA" id="ARBA00022741"/>
    </source>
</evidence>
<protein>
    <recommendedName>
        <fullName evidence="3">histidine kinase</fullName>
        <ecNumber evidence="3">2.7.13.3</ecNumber>
    </recommendedName>
</protein>
<keyword evidence="5" id="KW-0597">Phosphoprotein</keyword>
<dbReference type="InterPro" id="IPR036097">
    <property type="entry name" value="HisK_dim/P_sf"/>
</dbReference>
<dbReference type="PRINTS" id="PR00344">
    <property type="entry name" value="BCTRLSENSOR"/>
</dbReference>
<dbReference type="CDD" id="cd06225">
    <property type="entry name" value="HAMP"/>
    <property type="match status" value="1"/>
</dbReference>
<dbReference type="SMART" id="SM00388">
    <property type="entry name" value="HisKA"/>
    <property type="match status" value="1"/>
</dbReference>
<dbReference type="InterPro" id="IPR004358">
    <property type="entry name" value="Sig_transdc_His_kin-like_C"/>
</dbReference>
<keyword evidence="13" id="KW-0812">Transmembrane</keyword>
<dbReference type="RefSeq" id="WP_367779667.1">
    <property type="nucleotide sequence ID" value="NZ_JBFMIA010000008.1"/>
</dbReference>
<gene>
    <name evidence="16" type="ORF">AB1471_10255</name>
</gene>
<dbReference type="Pfam" id="PF02518">
    <property type="entry name" value="HATPase_c"/>
    <property type="match status" value="1"/>
</dbReference>
<name>A0ABV3Q4X0_9BACL</name>
<evidence type="ECO:0000256" key="6">
    <source>
        <dbReference type="ARBA" id="ARBA00022679"/>
    </source>
</evidence>
<dbReference type="PROSITE" id="PS50109">
    <property type="entry name" value="HIS_KIN"/>
    <property type="match status" value="1"/>
</dbReference>
<comment type="caution">
    <text evidence="16">The sequence shown here is derived from an EMBL/GenBank/DDBJ whole genome shotgun (WGS) entry which is preliminary data.</text>
</comment>
<evidence type="ECO:0000256" key="3">
    <source>
        <dbReference type="ARBA" id="ARBA00012438"/>
    </source>
</evidence>
<dbReference type="Gene3D" id="1.10.287.130">
    <property type="match status" value="1"/>
</dbReference>
<dbReference type="GO" id="GO:0016301">
    <property type="term" value="F:kinase activity"/>
    <property type="evidence" value="ECO:0007669"/>
    <property type="project" value="UniProtKB-KW"/>
</dbReference>
<keyword evidence="4" id="KW-1003">Cell membrane</keyword>
<evidence type="ECO:0000256" key="2">
    <source>
        <dbReference type="ARBA" id="ARBA00004651"/>
    </source>
</evidence>
<evidence type="ECO:0000256" key="12">
    <source>
        <dbReference type="SAM" id="Coils"/>
    </source>
</evidence>
<dbReference type="InterPro" id="IPR003660">
    <property type="entry name" value="HAMP_dom"/>
</dbReference>
<comment type="catalytic activity">
    <reaction evidence="1">
        <text>ATP + protein L-histidine = ADP + protein N-phospho-L-histidine.</text>
        <dbReference type="EC" id="2.7.13.3"/>
    </reaction>
</comment>
<dbReference type="SUPFAM" id="SSF47384">
    <property type="entry name" value="Homodimeric domain of signal transducing histidine kinase"/>
    <property type="match status" value="1"/>
</dbReference>
<dbReference type="SMART" id="SM00304">
    <property type="entry name" value="HAMP"/>
    <property type="match status" value="1"/>
</dbReference>
<evidence type="ECO:0000256" key="1">
    <source>
        <dbReference type="ARBA" id="ARBA00000085"/>
    </source>
</evidence>
<dbReference type="Pfam" id="PF00512">
    <property type="entry name" value="HisKA"/>
    <property type="match status" value="1"/>
</dbReference>
<keyword evidence="10" id="KW-0902">Two-component regulatory system</keyword>
<dbReference type="EMBL" id="JBFMIA010000008">
    <property type="protein sequence ID" value="MEW9502176.1"/>
    <property type="molecule type" value="Genomic_DNA"/>
</dbReference>
<dbReference type="PANTHER" id="PTHR43711">
    <property type="entry name" value="TWO-COMPONENT HISTIDINE KINASE"/>
    <property type="match status" value="1"/>
</dbReference>
<dbReference type="EC" id="2.7.13.3" evidence="3"/>
<keyword evidence="17" id="KW-1185">Reference proteome</keyword>
<dbReference type="Pfam" id="PF00672">
    <property type="entry name" value="HAMP"/>
    <property type="match status" value="1"/>
</dbReference>
<dbReference type="CDD" id="cd00082">
    <property type="entry name" value="HisKA"/>
    <property type="match status" value="1"/>
</dbReference>
<dbReference type="Gene3D" id="6.10.340.10">
    <property type="match status" value="1"/>
</dbReference>
<feature type="transmembrane region" description="Helical" evidence="13">
    <location>
        <begin position="169"/>
        <end position="191"/>
    </location>
</feature>
<evidence type="ECO:0000256" key="5">
    <source>
        <dbReference type="ARBA" id="ARBA00022553"/>
    </source>
</evidence>
<dbReference type="Proteomes" id="UP001556040">
    <property type="component" value="Unassembled WGS sequence"/>
</dbReference>
<dbReference type="PROSITE" id="PS50885">
    <property type="entry name" value="HAMP"/>
    <property type="match status" value="1"/>
</dbReference>
<dbReference type="SUPFAM" id="SSF158472">
    <property type="entry name" value="HAMP domain-like"/>
    <property type="match status" value="1"/>
</dbReference>